<dbReference type="UniPathway" id="UPA00113">
    <property type="reaction ID" value="UER00532"/>
</dbReference>
<keyword evidence="4 18" id="KW-0963">Cytoplasm</keyword>
<evidence type="ECO:0000256" key="17">
    <source>
        <dbReference type="ARBA" id="ARBA00049628"/>
    </source>
</evidence>
<feature type="region of interest" description="Linker" evidence="18">
    <location>
        <begin position="249"/>
        <end position="269"/>
    </location>
</feature>
<evidence type="ECO:0000256" key="8">
    <source>
        <dbReference type="ARBA" id="ARBA00022737"/>
    </source>
</evidence>
<evidence type="ECO:0000256" key="4">
    <source>
        <dbReference type="ARBA" id="ARBA00022490"/>
    </source>
</evidence>
<dbReference type="PROSITE" id="PS00101">
    <property type="entry name" value="HEXAPEP_TRANSFERASES"/>
    <property type="match status" value="1"/>
</dbReference>
<dbReference type="PANTHER" id="PTHR43584">
    <property type="entry name" value="NUCLEOTIDYL TRANSFERASE"/>
    <property type="match status" value="1"/>
</dbReference>
<gene>
    <name evidence="18 21" type="primary">glmU</name>
    <name evidence="21" type="ORF">E3202_01440</name>
</gene>
<feature type="region of interest" description="N-acetyltransferase" evidence="18">
    <location>
        <begin position="270"/>
        <end position="466"/>
    </location>
</feature>
<evidence type="ECO:0000256" key="10">
    <source>
        <dbReference type="ARBA" id="ARBA00022960"/>
    </source>
</evidence>
<evidence type="ECO:0000256" key="15">
    <source>
        <dbReference type="ARBA" id="ARBA00048247"/>
    </source>
</evidence>
<dbReference type="NCBIfam" id="TIGR01173">
    <property type="entry name" value="glmU"/>
    <property type="match status" value="1"/>
</dbReference>
<dbReference type="GO" id="GO:0008360">
    <property type="term" value="P:regulation of cell shape"/>
    <property type="evidence" value="ECO:0007669"/>
    <property type="project" value="UniProtKB-KW"/>
</dbReference>
<feature type="binding site" evidence="18">
    <location>
        <begin position="34"/>
        <end position="37"/>
    </location>
    <ligand>
        <name>UDP-N-acetyl-alpha-D-glucosamine</name>
        <dbReference type="ChEBI" id="CHEBI:57705"/>
    </ligand>
</feature>
<evidence type="ECO:0000256" key="18">
    <source>
        <dbReference type="HAMAP-Rule" id="MF_01631"/>
    </source>
</evidence>
<dbReference type="EMBL" id="SORZ01000001">
    <property type="protein sequence ID" value="TPW35657.1"/>
    <property type="molecule type" value="Genomic_DNA"/>
</dbReference>
<keyword evidence="10 18" id="KW-0133">Cell shape</keyword>
<feature type="binding site" evidence="18">
    <location>
        <position position="379"/>
    </location>
    <ligand>
        <name>UDP-N-acetyl-alpha-D-glucosamine</name>
        <dbReference type="ChEBI" id="CHEBI:57705"/>
    </ligand>
</feature>
<keyword evidence="9 18" id="KW-0460">Magnesium</keyword>
<dbReference type="InterPro" id="IPR005882">
    <property type="entry name" value="Bifunctional_GlmU"/>
</dbReference>
<keyword evidence="14 18" id="KW-0961">Cell wall biogenesis/degradation</keyword>
<feature type="binding site" evidence="18">
    <location>
        <position position="425"/>
    </location>
    <ligand>
        <name>acetyl-CoA</name>
        <dbReference type="ChEBI" id="CHEBI:57288"/>
    </ligand>
</feature>
<feature type="active site" description="Proton acceptor" evidence="18">
    <location>
        <position position="365"/>
    </location>
</feature>
<keyword evidence="7 18" id="KW-0479">Metal-binding</keyword>
<dbReference type="Pfam" id="PF14602">
    <property type="entry name" value="Hexapep_2"/>
    <property type="match status" value="1"/>
</dbReference>
<feature type="region of interest" description="Disordered" evidence="19">
    <location>
        <begin position="1"/>
        <end position="22"/>
    </location>
</feature>
<dbReference type="RefSeq" id="WP_165600137.1">
    <property type="nucleotide sequence ID" value="NZ_SORZ01000001.1"/>
</dbReference>
<dbReference type="UniPathway" id="UPA00973"/>
<dbReference type="HAMAP" id="MF_01631">
    <property type="entry name" value="GlmU"/>
    <property type="match status" value="1"/>
</dbReference>
<dbReference type="GO" id="GO:0000287">
    <property type="term" value="F:magnesium ion binding"/>
    <property type="evidence" value="ECO:0007669"/>
    <property type="project" value="UniProtKB-UniRule"/>
</dbReference>
<dbReference type="EC" id="2.3.1.157" evidence="18"/>
<evidence type="ECO:0000256" key="7">
    <source>
        <dbReference type="ARBA" id="ARBA00022723"/>
    </source>
</evidence>
<keyword evidence="5 18" id="KW-0808">Transferase</keyword>
<dbReference type="Proteomes" id="UP000315037">
    <property type="component" value="Unassembled WGS sequence"/>
</dbReference>
<dbReference type="GO" id="GO:0003977">
    <property type="term" value="F:UDP-N-acetylglucosamine diphosphorylase activity"/>
    <property type="evidence" value="ECO:0007669"/>
    <property type="project" value="UniProtKB-UniRule"/>
</dbReference>
<dbReference type="SUPFAM" id="SSF51161">
    <property type="entry name" value="Trimeric LpxA-like enzymes"/>
    <property type="match status" value="1"/>
</dbReference>
<evidence type="ECO:0000256" key="11">
    <source>
        <dbReference type="ARBA" id="ARBA00022984"/>
    </source>
</evidence>
<dbReference type="AlphaFoldDB" id="A0A506UQN0"/>
<dbReference type="InterPro" id="IPR050065">
    <property type="entry name" value="GlmU-like"/>
</dbReference>
<comment type="similarity">
    <text evidence="3 18">In the N-terminal section; belongs to the N-acetylglucosamine-1-phosphate uridyltransferase family.</text>
</comment>
<feature type="binding site" evidence="18">
    <location>
        <begin position="101"/>
        <end position="102"/>
    </location>
    <ligand>
        <name>UDP-N-acetyl-alpha-D-glucosamine</name>
        <dbReference type="ChEBI" id="CHEBI:57705"/>
    </ligand>
</feature>
<evidence type="ECO:0000256" key="1">
    <source>
        <dbReference type="ARBA" id="ARBA00004496"/>
    </source>
</evidence>
<dbReference type="InterPro" id="IPR001451">
    <property type="entry name" value="Hexapep"/>
</dbReference>
<evidence type="ECO:0000256" key="9">
    <source>
        <dbReference type="ARBA" id="ARBA00022842"/>
    </source>
</evidence>
<dbReference type="InterPro" id="IPR018357">
    <property type="entry name" value="Hexapep_transf_CS"/>
</dbReference>
<dbReference type="Pfam" id="PF12804">
    <property type="entry name" value="NTP_transf_3"/>
    <property type="match status" value="1"/>
</dbReference>
<dbReference type="GO" id="GO:0006048">
    <property type="term" value="P:UDP-N-acetylglucosamine biosynthetic process"/>
    <property type="evidence" value="ECO:0007669"/>
    <property type="project" value="UniProtKB-UniPathway"/>
</dbReference>
<feature type="compositionally biased region" description="Basic and acidic residues" evidence="19">
    <location>
        <begin position="447"/>
        <end position="466"/>
    </location>
</feature>
<dbReference type="GO" id="GO:0005737">
    <property type="term" value="C:cytoplasm"/>
    <property type="evidence" value="ECO:0007669"/>
    <property type="project" value="UniProtKB-SubCell"/>
</dbReference>
<dbReference type="GO" id="GO:0009252">
    <property type="term" value="P:peptidoglycan biosynthetic process"/>
    <property type="evidence" value="ECO:0007669"/>
    <property type="project" value="UniProtKB-UniRule"/>
</dbReference>
<feature type="binding site" evidence="18">
    <location>
        <position position="175"/>
    </location>
    <ligand>
        <name>UDP-N-acetyl-alpha-D-glucosamine</name>
        <dbReference type="ChEBI" id="CHEBI:57705"/>
    </ligand>
</feature>
<feature type="binding site" evidence="18">
    <location>
        <position position="246"/>
    </location>
    <ligand>
        <name>Mg(2+)</name>
        <dbReference type="ChEBI" id="CHEBI:18420"/>
    </ligand>
</feature>
<feature type="binding site" evidence="18">
    <location>
        <position position="160"/>
    </location>
    <ligand>
        <name>UDP-N-acetyl-alpha-D-glucosamine</name>
        <dbReference type="ChEBI" id="CHEBI:57705"/>
    </ligand>
</feature>
<dbReference type="NCBIfam" id="NF010933">
    <property type="entry name" value="PRK14353.1"/>
    <property type="match status" value="1"/>
</dbReference>
<feature type="domain" description="MobA-like NTP transferase" evidence="20">
    <location>
        <begin position="31"/>
        <end position="144"/>
    </location>
</feature>
<dbReference type="GO" id="GO:0009245">
    <property type="term" value="P:lipid A biosynthetic process"/>
    <property type="evidence" value="ECO:0007669"/>
    <property type="project" value="UniProtKB-UniRule"/>
</dbReference>
<evidence type="ECO:0000256" key="5">
    <source>
        <dbReference type="ARBA" id="ARBA00022679"/>
    </source>
</evidence>
<feature type="region of interest" description="Pyrophosphorylase" evidence="18">
    <location>
        <begin position="1"/>
        <end position="248"/>
    </location>
</feature>
<keyword evidence="8 18" id="KW-0677">Repeat</keyword>
<feature type="binding site" evidence="18">
    <location>
        <position position="96"/>
    </location>
    <ligand>
        <name>UDP-N-acetyl-alpha-D-glucosamine</name>
        <dbReference type="ChEBI" id="CHEBI:57705"/>
    </ligand>
</feature>
<dbReference type="GO" id="GO:0019134">
    <property type="term" value="F:glucosamine-1-phosphate N-acetyltransferase activity"/>
    <property type="evidence" value="ECO:0007669"/>
    <property type="project" value="UniProtKB-UniRule"/>
</dbReference>
<comment type="pathway">
    <text evidence="18">Nucleotide-sugar biosynthesis; UDP-N-acetyl-alpha-D-glucosamine biosynthesis; N-acetyl-alpha-D-glucosamine 1-phosphate from alpha-D-glucosamine 6-phosphate (route II): step 2/2.</text>
</comment>
<comment type="similarity">
    <text evidence="2 18">In the C-terminal section; belongs to the transferase hexapeptide repeat family.</text>
</comment>
<accession>A0A506UQN0</accession>
<evidence type="ECO:0000256" key="2">
    <source>
        <dbReference type="ARBA" id="ARBA00007707"/>
    </source>
</evidence>
<feature type="binding site" evidence="18">
    <location>
        <begin position="388"/>
        <end position="389"/>
    </location>
    <ligand>
        <name>acetyl-CoA</name>
        <dbReference type="ChEBI" id="CHEBI:57288"/>
    </ligand>
</feature>
<keyword evidence="11 18" id="KW-0573">Peptidoglycan synthesis</keyword>
<dbReference type="InterPro" id="IPR038009">
    <property type="entry name" value="GlmU_C_LbH"/>
</dbReference>
<dbReference type="Gene3D" id="2.160.10.10">
    <property type="entry name" value="Hexapeptide repeat proteins"/>
    <property type="match status" value="1"/>
</dbReference>
<organism evidence="21 22">
    <name type="scientific">Oecophyllibacter saccharovorans</name>
    <dbReference type="NCBI Taxonomy" id="2558360"/>
    <lineage>
        <taxon>Bacteria</taxon>
        <taxon>Pseudomonadati</taxon>
        <taxon>Pseudomonadota</taxon>
        <taxon>Alphaproteobacteria</taxon>
        <taxon>Acetobacterales</taxon>
        <taxon>Acetobacteraceae</taxon>
        <taxon>Oecophyllibacter</taxon>
    </lineage>
</organism>
<dbReference type="GO" id="GO:0071555">
    <property type="term" value="P:cell wall organization"/>
    <property type="evidence" value="ECO:0007669"/>
    <property type="project" value="UniProtKB-KW"/>
</dbReference>
<feature type="binding site" evidence="18">
    <location>
        <position position="246"/>
    </location>
    <ligand>
        <name>UDP-N-acetyl-alpha-D-glucosamine</name>
        <dbReference type="ChEBI" id="CHEBI:57705"/>
    </ligand>
</feature>
<comment type="cofactor">
    <cofactor evidence="18">
        <name>Mg(2+)</name>
        <dbReference type="ChEBI" id="CHEBI:18420"/>
    </cofactor>
    <text evidence="18">Binds 1 Mg(2+) ion per subunit.</text>
</comment>
<evidence type="ECO:0000256" key="14">
    <source>
        <dbReference type="ARBA" id="ARBA00023316"/>
    </source>
</evidence>
<dbReference type="InterPro" id="IPR025877">
    <property type="entry name" value="MobA-like_NTP_Trfase"/>
</dbReference>
<feature type="binding site" evidence="18">
    <location>
        <position position="368"/>
    </location>
    <ligand>
        <name>UDP-N-acetyl-alpha-D-glucosamine</name>
        <dbReference type="ChEBI" id="CHEBI:57705"/>
    </ligand>
</feature>
<comment type="subcellular location">
    <subcellularLocation>
        <location evidence="1 18">Cytoplasm</location>
    </subcellularLocation>
</comment>
<evidence type="ECO:0000256" key="3">
    <source>
        <dbReference type="ARBA" id="ARBA00007947"/>
    </source>
</evidence>
<dbReference type="CDD" id="cd02540">
    <property type="entry name" value="GT2_GlmU_N_bac"/>
    <property type="match status" value="1"/>
</dbReference>
<comment type="subunit">
    <text evidence="18">Homotrimer.</text>
</comment>
<evidence type="ECO:0000256" key="16">
    <source>
        <dbReference type="ARBA" id="ARBA00048493"/>
    </source>
</evidence>
<evidence type="ECO:0000256" key="6">
    <source>
        <dbReference type="ARBA" id="ARBA00022695"/>
    </source>
</evidence>
<evidence type="ECO:0000313" key="21">
    <source>
        <dbReference type="EMBL" id="TPW35657.1"/>
    </source>
</evidence>
<feature type="binding site" evidence="18">
    <location>
        <position position="190"/>
    </location>
    <ligand>
        <name>UDP-N-acetyl-alpha-D-glucosamine</name>
        <dbReference type="ChEBI" id="CHEBI:57705"/>
    </ligand>
</feature>
<feature type="binding site" evidence="18">
    <location>
        <position position="407"/>
    </location>
    <ligand>
        <name>acetyl-CoA</name>
        <dbReference type="ChEBI" id="CHEBI:57288"/>
    </ligand>
</feature>
<comment type="caution">
    <text evidence="21">The sequence shown here is derived from an EMBL/GenBank/DDBJ whole genome shotgun (WGS) entry which is preliminary data.</text>
</comment>
<evidence type="ECO:0000256" key="12">
    <source>
        <dbReference type="ARBA" id="ARBA00023268"/>
    </source>
</evidence>
<feature type="binding site" evidence="18">
    <location>
        <position position="442"/>
    </location>
    <ligand>
        <name>acetyl-CoA</name>
        <dbReference type="ChEBI" id="CHEBI:57288"/>
    </ligand>
</feature>
<evidence type="ECO:0000256" key="13">
    <source>
        <dbReference type="ARBA" id="ARBA00023315"/>
    </source>
</evidence>
<feature type="binding site" evidence="18">
    <location>
        <position position="382"/>
    </location>
    <ligand>
        <name>acetyl-CoA</name>
        <dbReference type="ChEBI" id="CHEBI:57288"/>
    </ligand>
</feature>
<dbReference type="GO" id="GO:0000902">
    <property type="term" value="P:cell morphogenesis"/>
    <property type="evidence" value="ECO:0007669"/>
    <property type="project" value="UniProtKB-UniRule"/>
</dbReference>
<evidence type="ECO:0000259" key="20">
    <source>
        <dbReference type="Pfam" id="PF12804"/>
    </source>
</evidence>
<sequence length="466" mass="50438">MINPLPSSPTAPQEAVESGDHEKLPKVRATAVILAAGQGTRMKSGHPKAMQRLLNRPMIAQLLETARKVFEDIVVVVGPDMAELEAEVAPAAIVRQYQRLGTGHAARMAEELFGDRDVVVLYADNPLVTEATMRRLLAARQKGAILALLGMRPENPGKYGRLVTAPDGSVQRIVEYADATPQEREIPLCNAGMMCADGQQFRQWLSALQASNAQGEYYLTDVVALAAREGRVVCVEAPESELAGINSRSELAHAEHILQTRLRQQAMDRGVTLVAPETVWFSNDTYLEPDVTVEPNVFFGPGVVVRRGAVIRAFSHLEGATVGEECVIGPYARLRPGAVCKAQSHVGNFVELKNTQLGERSKANHLTYLGDAVIGDDVNIGAGTITCNYDGVFKHRTVIGKSTFIGSNSILVAPIKIGDNALVAAGSVLTEDVPERAQAFGRARQVNKPERGHAYKQELKARKEQG</sequence>
<dbReference type="Gene3D" id="3.90.550.10">
    <property type="entry name" value="Spore Coat Polysaccharide Biosynthesis Protein SpsA, Chain A"/>
    <property type="match status" value="1"/>
</dbReference>
<comment type="pathway">
    <text evidence="18">Bacterial outer membrane biogenesis; LPS lipid A biosynthesis.</text>
</comment>
<evidence type="ECO:0000256" key="19">
    <source>
        <dbReference type="SAM" id="MobiDB-lite"/>
    </source>
</evidence>
<evidence type="ECO:0000313" key="22">
    <source>
        <dbReference type="Proteomes" id="UP000315037"/>
    </source>
</evidence>
<dbReference type="CDD" id="cd03353">
    <property type="entry name" value="LbH_GlmU_C"/>
    <property type="match status" value="1"/>
</dbReference>
<comment type="catalytic activity">
    <reaction evidence="15 18">
        <text>alpha-D-glucosamine 1-phosphate + acetyl-CoA = N-acetyl-alpha-D-glucosamine 1-phosphate + CoA + H(+)</text>
        <dbReference type="Rhea" id="RHEA:13725"/>
        <dbReference type="ChEBI" id="CHEBI:15378"/>
        <dbReference type="ChEBI" id="CHEBI:57287"/>
        <dbReference type="ChEBI" id="CHEBI:57288"/>
        <dbReference type="ChEBI" id="CHEBI:57776"/>
        <dbReference type="ChEBI" id="CHEBI:58516"/>
        <dbReference type="EC" id="2.3.1.157"/>
    </reaction>
</comment>
<keyword evidence="12 18" id="KW-0511">Multifunctional enzyme</keyword>
<keyword evidence="22" id="KW-1185">Reference proteome</keyword>
<feature type="binding site" evidence="18">
    <location>
        <position position="335"/>
    </location>
    <ligand>
        <name>UDP-N-acetyl-alpha-D-glucosamine</name>
        <dbReference type="ChEBI" id="CHEBI:57705"/>
    </ligand>
</feature>
<feature type="binding site" evidence="18">
    <location>
        <position position="48"/>
    </location>
    <ligand>
        <name>UDP-N-acetyl-alpha-D-glucosamine</name>
        <dbReference type="ChEBI" id="CHEBI:57705"/>
    </ligand>
</feature>
<comment type="caution">
    <text evidence="18">Lacks conserved residue(s) required for the propagation of feature annotation.</text>
</comment>
<dbReference type="GO" id="GO:0016020">
    <property type="term" value="C:membrane"/>
    <property type="evidence" value="ECO:0007669"/>
    <property type="project" value="GOC"/>
</dbReference>
<reference evidence="21 22" key="1">
    <citation type="submission" date="2019-03" db="EMBL/GenBank/DDBJ databases">
        <title>The complete genome sequence of Neokomagataea sp. Jb2 NBRC113641.</title>
        <authorList>
            <person name="Chua K.-O."/>
            <person name="Chan K.-G."/>
            <person name="See-Too W.-S."/>
        </authorList>
    </citation>
    <scope>NUCLEOTIDE SEQUENCE [LARGE SCALE GENOMIC DNA]</scope>
    <source>
        <strain evidence="21 22">Jb2</strain>
    </source>
</reference>
<comment type="function">
    <text evidence="17 18">Catalyzes the last two sequential reactions in the de novo biosynthetic pathway for UDP-N-acetylglucosamine (UDP-GlcNAc). The C-terminal domain catalyzes the transfer of acetyl group from acetyl coenzyme A to glucosamine-1-phosphate (GlcN-1-P) to produce N-acetylglucosamine-1-phosphate (GlcNAc-1-P), which is converted into UDP-GlcNAc by the transfer of uridine 5-monophosphate (from uridine 5-triphosphate), a reaction catalyzed by the N-terminal domain.</text>
</comment>
<dbReference type="SUPFAM" id="SSF53448">
    <property type="entry name" value="Nucleotide-diphospho-sugar transferases"/>
    <property type="match status" value="1"/>
</dbReference>
<name>A0A506UQN0_9PROT</name>
<feature type="binding site" evidence="18">
    <location>
        <position position="124"/>
    </location>
    <ligand>
        <name>Mg(2+)</name>
        <dbReference type="ChEBI" id="CHEBI:18420"/>
    </ligand>
</feature>
<dbReference type="PANTHER" id="PTHR43584:SF3">
    <property type="entry name" value="BIFUNCTIONAL PROTEIN GLMU"/>
    <property type="match status" value="1"/>
</dbReference>
<proteinExistence type="inferred from homology"/>
<dbReference type="InterPro" id="IPR029044">
    <property type="entry name" value="Nucleotide-diphossugar_trans"/>
</dbReference>
<dbReference type="InterPro" id="IPR011004">
    <property type="entry name" value="Trimer_LpxA-like_sf"/>
</dbReference>
<feature type="binding site" evidence="18">
    <location>
        <position position="353"/>
    </location>
    <ligand>
        <name>UDP-N-acetyl-alpha-D-glucosamine</name>
        <dbReference type="ChEBI" id="CHEBI:57705"/>
    </ligand>
</feature>
<keyword evidence="6 18" id="KW-0548">Nucleotidyltransferase</keyword>
<keyword evidence="13 18" id="KW-0012">Acyltransferase</keyword>
<comment type="pathway">
    <text evidence="18">Nucleotide-sugar biosynthesis; UDP-N-acetyl-alpha-D-glucosamine biosynthesis; UDP-N-acetyl-alpha-D-glucosamine from N-acetyl-alpha-D-glucosamine 1-phosphate: step 1/1.</text>
</comment>
<protein>
    <recommendedName>
        <fullName evidence="18">Bifunctional protein GlmU</fullName>
    </recommendedName>
    <domain>
        <recommendedName>
            <fullName evidence="18">UDP-N-acetylglucosamine pyrophosphorylase</fullName>
            <ecNumber evidence="18">2.7.7.23</ecNumber>
        </recommendedName>
        <alternativeName>
            <fullName evidence="18">N-acetylglucosamine-1-phosphate uridyltransferase</fullName>
        </alternativeName>
    </domain>
    <domain>
        <recommendedName>
            <fullName evidence="18">Glucosamine-1-phosphate N-acetyltransferase</fullName>
            <ecNumber evidence="18">2.3.1.157</ecNumber>
        </recommendedName>
    </domain>
</protein>
<dbReference type="EC" id="2.7.7.23" evidence="18"/>
<feature type="region of interest" description="Disordered" evidence="19">
    <location>
        <begin position="444"/>
        <end position="466"/>
    </location>
</feature>
<comment type="catalytic activity">
    <reaction evidence="16 18">
        <text>N-acetyl-alpha-D-glucosamine 1-phosphate + UTP + H(+) = UDP-N-acetyl-alpha-D-glucosamine + diphosphate</text>
        <dbReference type="Rhea" id="RHEA:13509"/>
        <dbReference type="ChEBI" id="CHEBI:15378"/>
        <dbReference type="ChEBI" id="CHEBI:33019"/>
        <dbReference type="ChEBI" id="CHEBI:46398"/>
        <dbReference type="ChEBI" id="CHEBI:57705"/>
        <dbReference type="ChEBI" id="CHEBI:57776"/>
        <dbReference type="EC" id="2.7.7.23"/>
    </reaction>
</comment>